<reference evidence="4 5" key="1">
    <citation type="submission" date="2024-04" db="EMBL/GenBank/DDBJ databases">
        <title>Phyllosticta paracitricarpa is synonymous to the EU quarantine fungus P. citricarpa based on phylogenomic analyses.</title>
        <authorList>
            <consortium name="Lawrence Berkeley National Laboratory"/>
            <person name="Van Ingen-Buijs V.A."/>
            <person name="Van Westerhoven A.C."/>
            <person name="Haridas S."/>
            <person name="Skiadas P."/>
            <person name="Martin F."/>
            <person name="Groenewald J.Z."/>
            <person name="Crous P.W."/>
            <person name="Seidl M.F."/>
        </authorList>
    </citation>
    <scope>NUCLEOTIDE SEQUENCE [LARGE SCALE GENOMIC DNA]</scope>
    <source>
        <strain evidence="4 5">CBS 123371</strain>
    </source>
</reference>
<dbReference type="InterPro" id="IPR010080">
    <property type="entry name" value="Thioester_reductase-like_dom"/>
</dbReference>
<dbReference type="PROSITE" id="PS50075">
    <property type="entry name" value="CARRIER"/>
    <property type="match status" value="1"/>
</dbReference>
<evidence type="ECO:0000259" key="3">
    <source>
        <dbReference type="PROSITE" id="PS50075"/>
    </source>
</evidence>
<dbReference type="Gene3D" id="3.40.50.720">
    <property type="entry name" value="NAD(P)-binding Rossmann-like Domain"/>
    <property type="match status" value="1"/>
</dbReference>
<dbReference type="NCBIfam" id="TIGR01746">
    <property type="entry name" value="Thioester-redct"/>
    <property type="match status" value="1"/>
</dbReference>
<sequence length="1039" mass="114299">MLPKNSPRTVDELIRARAKSDPDFPVIAYPWKGTTYTYYTYRQLDVYAHRIAKKYAEILPPRRTASEESTVVAMLGLSTFDYLVMMLALTKLGHTCLLMSTRIVQEAYTSLIKNTGARHMFVDANFSDTASALSKELPDLRVVPMVTRTEYEQPISVADVAVDTNLTPHLDPETLQHQVVWIIHSSGSTSLPKPVPLTQVGCMNNYAVGLFSSGLILGPLFHALGTGCTFGSIFNKCTVYHYNAELPLTRPYLVEIIKNNDIGILFGQPYALNLLAETDEGVQCLKKIGLVTYGGSPFPDALGDKLVAEGVNLMAHYGATETGMIMSSQRPPEDKAWNYLRPMTDAVPYLRFEDREGGLYELVVLDGWKSKMLTNRPDGHYNTKDCFVPHPSIPNAWKYYCRIDDALTLVNAEKANPLQVEGHARQSRFVAHALMFGAGRDRLGLAVVLTSDAKGKSRDEILDDVFTVIEPAHNALPAYAKIDRDMVLMLPAGTQCRCTDKGTVIRQPFYKQFAAEIDAMYEDAATGTLALSEPELRDFIRKQVVAVTNKTAELSDDADFFALGMDSLQTARLRTALIKHLDTGSKQLGLNVVFEYPSIAALAQHLYSLRTDTSSFPSAAKTIAGIPASKIAEMDAMIARYSTPLPTKQTNGTAASSIEKGHVVLLTGATGSLGAHIAAQLASLPSVTRVYCLIRAQSPSHASTRLSDSFKERHLALPAAAHAKLAPLPSDLSRDDLGLDADTLKQIEQKVSHVLAIGWAVNFTVALRSFEAENVGGVRRLLELSARSARAARFTFASSVSVVGNLAAVKNQSSGTLRVDEELPPSPAAAIDMGYGQSKLVTEHMCVNAARQVPSLRARVLRVGQIVGDTREGVWNTREAVPLMLRTATSLGALPALDDEVRWLPVDDVARAFVEVGVVGKEDEEAPSAIYNVNNPHKMHWTRDLLPMLRECGLRFETVSAGEWLERLRKSESDPAKNPSIKLLGFWEQQMNGEKKELEVEWATERAREWSSTMAQLPATGKELVKKMVSYFVKEGWKQ</sequence>
<dbReference type="InterPro" id="IPR036736">
    <property type="entry name" value="ACP-like_sf"/>
</dbReference>
<dbReference type="InterPro" id="IPR020845">
    <property type="entry name" value="AMP-binding_CS"/>
</dbReference>
<dbReference type="Pfam" id="PF07993">
    <property type="entry name" value="NAD_binding_4"/>
    <property type="match status" value="1"/>
</dbReference>
<dbReference type="Pfam" id="PF00550">
    <property type="entry name" value="PP-binding"/>
    <property type="match status" value="1"/>
</dbReference>
<dbReference type="InterPro" id="IPR036291">
    <property type="entry name" value="NAD(P)-bd_dom_sf"/>
</dbReference>
<keyword evidence="2" id="KW-0597">Phosphoprotein</keyword>
<protein>
    <submittedName>
        <fullName evidence="4">NRPS-like enzyme</fullName>
    </submittedName>
</protein>
<name>A0ABR1KQS9_9PEZI</name>
<dbReference type="InterPro" id="IPR013120">
    <property type="entry name" value="FAR_NAD-bd"/>
</dbReference>
<dbReference type="Gene3D" id="3.40.50.12780">
    <property type="entry name" value="N-terminal domain of ligase-like"/>
    <property type="match status" value="1"/>
</dbReference>
<evidence type="ECO:0000256" key="2">
    <source>
        <dbReference type="ARBA" id="ARBA00022553"/>
    </source>
</evidence>
<keyword evidence="1" id="KW-0596">Phosphopantetheine</keyword>
<evidence type="ECO:0000256" key="1">
    <source>
        <dbReference type="ARBA" id="ARBA00022450"/>
    </source>
</evidence>
<proteinExistence type="predicted"/>
<dbReference type="PANTHER" id="PTHR43439:SF2">
    <property type="entry name" value="ENZYME, PUTATIVE (JCVI)-RELATED"/>
    <property type="match status" value="1"/>
</dbReference>
<dbReference type="PANTHER" id="PTHR43439">
    <property type="entry name" value="PHENYLACETATE-COENZYME A LIGASE"/>
    <property type="match status" value="1"/>
</dbReference>
<dbReference type="Proteomes" id="UP001363622">
    <property type="component" value="Unassembled WGS sequence"/>
</dbReference>
<dbReference type="SUPFAM" id="SSF47336">
    <property type="entry name" value="ACP-like"/>
    <property type="match status" value="1"/>
</dbReference>
<dbReference type="SUPFAM" id="SSF51735">
    <property type="entry name" value="NAD(P)-binding Rossmann-fold domains"/>
    <property type="match status" value="1"/>
</dbReference>
<dbReference type="EMBL" id="JBBPHU010000003">
    <property type="protein sequence ID" value="KAK7519909.1"/>
    <property type="molecule type" value="Genomic_DNA"/>
</dbReference>
<dbReference type="Gene3D" id="1.10.1200.10">
    <property type="entry name" value="ACP-like"/>
    <property type="match status" value="1"/>
</dbReference>
<evidence type="ECO:0000313" key="4">
    <source>
        <dbReference type="EMBL" id="KAK7519909.1"/>
    </source>
</evidence>
<gene>
    <name evidence="4" type="ORF">IWZ03DRAFT_343192</name>
</gene>
<dbReference type="SUPFAM" id="SSF56801">
    <property type="entry name" value="Acetyl-CoA synthetase-like"/>
    <property type="match status" value="1"/>
</dbReference>
<comment type="caution">
    <text evidence="4">The sequence shown here is derived from an EMBL/GenBank/DDBJ whole genome shotgun (WGS) entry which is preliminary data.</text>
</comment>
<dbReference type="PROSITE" id="PS00455">
    <property type="entry name" value="AMP_BINDING"/>
    <property type="match status" value="1"/>
</dbReference>
<dbReference type="PROSITE" id="PS00012">
    <property type="entry name" value="PHOSPHOPANTETHEINE"/>
    <property type="match status" value="1"/>
</dbReference>
<dbReference type="InterPro" id="IPR000873">
    <property type="entry name" value="AMP-dep_synth/lig_dom"/>
</dbReference>
<evidence type="ECO:0000313" key="5">
    <source>
        <dbReference type="Proteomes" id="UP001363622"/>
    </source>
</evidence>
<organism evidence="4 5">
    <name type="scientific">Phyllosticta citriasiana</name>
    <dbReference type="NCBI Taxonomy" id="595635"/>
    <lineage>
        <taxon>Eukaryota</taxon>
        <taxon>Fungi</taxon>
        <taxon>Dikarya</taxon>
        <taxon>Ascomycota</taxon>
        <taxon>Pezizomycotina</taxon>
        <taxon>Dothideomycetes</taxon>
        <taxon>Dothideomycetes incertae sedis</taxon>
        <taxon>Botryosphaeriales</taxon>
        <taxon>Phyllostictaceae</taxon>
        <taxon>Phyllosticta</taxon>
    </lineage>
</organism>
<dbReference type="InterPro" id="IPR009081">
    <property type="entry name" value="PP-bd_ACP"/>
</dbReference>
<dbReference type="InterPro" id="IPR051414">
    <property type="entry name" value="Adenylate-forming_Reductase"/>
</dbReference>
<accession>A0ABR1KQS9</accession>
<dbReference type="Pfam" id="PF23562">
    <property type="entry name" value="AMP-binding_C_3"/>
    <property type="match status" value="1"/>
</dbReference>
<dbReference type="InterPro" id="IPR042099">
    <property type="entry name" value="ANL_N_sf"/>
</dbReference>
<dbReference type="SMART" id="SM00823">
    <property type="entry name" value="PKS_PP"/>
    <property type="match status" value="1"/>
</dbReference>
<dbReference type="InterPro" id="IPR020806">
    <property type="entry name" value="PKS_PP-bd"/>
</dbReference>
<dbReference type="Pfam" id="PF00501">
    <property type="entry name" value="AMP-binding"/>
    <property type="match status" value="1"/>
</dbReference>
<keyword evidence="5" id="KW-1185">Reference proteome</keyword>
<feature type="domain" description="Carrier" evidence="3">
    <location>
        <begin position="531"/>
        <end position="610"/>
    </location>
</feature>
<dbReference type="InterPro" id="IPR006162">
    <property type="entry name" value="Ppantetheine_attach_site"/>
</dbReference>